<proteinExistence type="predicted"/>
<organism evidence="1 2">
    <name type="scientific">Rhipicephalus microplus</name>
    <name type="common">Cattle tick</name>
    <name type="synonym">Boophilus microplus</name>
    <dbReference type="NCBI Taxonomy" id="6941"/>
    <lineage>
        <taxon>Eukaryota</taxon>
        <taxon>Metazoa</taxon>
        <taxon>Ecdysozoa</taxon>
        <taxon>Arthropoda</taxon>
        <taxon>Chelicerata</taxon>
        <taxon>Arachnida</taxon>
        <taxon>Acari</taxon>
        <taxon>Parasitiformes</taxon>
        <taxon>Ixodida</taxon>
        <taxon>Ixodoidea</taxon>
        <taxon>Ixodidae</taxon>
        <taxon>Rhipicephalinae</taxon>
        <taxon>Rhipicephalus</taxon>
        <taxon>Boophilus</taxon>
    </lineage>
</organism>
<keyword evidence="2" id="KW-1185">Reference proteome</keyword>
<dbReference type="SUPFAM" id="SSF52047">
    <property type="entry name" value="RNI-like"/>
    <property type="match status" value="1"/>
</dbReference>
<evidence type="ECO:0000313" key="1">
    <source>
        <dbReference type="EMBL" id="KAH7964595.1"/>
    </source>
</evidence>
<comment type="caution">
    <text evidence="1">The sequence shown here is derived from an EMBL/GenBank/DDBJ whole genome shotgun (WGS) entry which is preliminary data.</text>
</comment>
<reference evidence="1" key="2">
    <citation type="submission" date="2021-09" db="EMBL/GenBank/DDBJ databases">
        <authorList>
            <person name="Jia N."/>
            <person name="Wang J."/>
            <person name="Shi W."/>
            <person name="Du L."/>
            <person name="Sun Y."/>
            <person name="Zhan W."/>
            <person name="Jiang J."/>
            <person name="Wang Q."/>
            <person name="Zhang B."/>
            <person name="Ji P."/>
            <person name="Sakyi L.B."/>
            <person name="Cui X."/>
            <person name="Yuan T."/>
            <person name="Jiang B."/>
            <person name="Yang W."/>
            <person name="Lam T.T.-Y."/>
            <person name="Chang Q."/>
            <person name="Ding S."/>
            <person name="Wang X."/>
            <person name="Zhu J."/>
            <person name="Ruan X."/>
            <person name="Zhao L."/>
            <person name="Wei J."/>
            <person name="Que T."/>
            <person name="Du C."/>
            <person name="Cheng J."/>
            <person name="Dai P."/>
            <person name="Han X."/>
            <person name="Huang E."/>
            <person name="Gao Y."/>
            <person name="Liu J."/>
            <person name="Shao H."/>
            <person name="Ye R."/>
            <person name="Li L."/>
            <person name="Wei W."/>
            <person name="Wang X."/>
            <person name="Wang C."/>
            <person name="Huo Q."/>
            <person name="Li W."/>
            <person name="Guo W."/>
            <person name="Chen H."/>
            <person name="Chen S."/>
            <person name="Zhou L."/>
            <person name="Zhou L."/>
            <person name="Ni X."/>
            <person name="Tian J."/>
            <person name="Zhou Y."/>
            <person name="Sheng Y."/>
            <person name="Liu T."/>
            <person name="Pan Y."/>
            <person name="Xia L."/>
            <person name="Li J."/>
            <person name="Zhao F."/>
            <person name="Cao W."/>
        </authorList>
    </citation>
    <scope>NUCLEOTIDE SEQUENCE</scope>
    <source>
        <strain evidence="1">Rmic-2018</strain>
        <tissue evidence="1">Larvae</tissue>
    </source>
</reference>
<dbReference type="Gene3D" id="3.80.10.10">
    <property type="entry name" value="Ribonuclease Inhibitor"/>
    <property type="match status" value="2"/>
</dbReference>
<dbReference type="EMBL" id="JABSTU010003822">
    <property type="protein sequence ID" value="KAH7964595.1"/>
    <property type="molecule type" value="Genomic_DNA"/>
</dbReference>
<evidence type="ECO:0000313" key="2">
    <source>
        <dbReference type="Proteomes" id="UP000821866"/>
    </source>
</evidence>
<accession>A0A9J6D189</accession>
<dbReference type="Proteomes" id="UP000821866">
    <property type="component" value="Unassembled WGS sequence"/>
</dbReference>
<name>A0A9J6D189_RHIMP</name>
<sequence>MPTATAVTHEPSLLTYACHARRKAIRTASSYCTYDVRENCCSALLWSWLMTNDDPVAFVWPWFRLPWLMPCTMDERRMEAALQYAEYLLSEHRCVTAVEINGSMTQPPSLLAALRYNPNVKSVMVRLALGQADEANVNVLHVVNQLTHLEELGFASVSCNTPSRRDTCLKGPLMGRRMEHLSSLDVSVLTLSTETVRRLAWALIWNRTITELVVPECVFCAYFPSDGYLFSRYLKKKDATLRKLTLKAIGVFKHPGNALSRLVEALCSMTTLEELNMDLCLDHEGFAQKIAPFARVVAQNTTLRSLGLPSSACQGCLYSLATLRDFHFPVVEVGVQAVEPWLAALRHTSSLRKLRIDFRTFDQVAFEAFLEVVAMSDSLRSLVITHLPARTDLLKICLEIRERGLCNRVMIADHHVQSMALHSLTECVHIDRVTVNAGHLAFAVMILSNTQPVFSHFKHVTSLRVRCDLFKERNFADLCAYLSSSSVLTDVEISLCIRRLSMTEAQSRSVPCRLSLALASNTNLCSVVIKGLQLGIGDLAALADAARRSRRLTKFQYTSRTAWDSLVTRRHNVLEDPPFSLDSITCVALAEIQVSYGLLLFVQDILSQKSKA</sequence>
<reference evidence="1" key="1">
    <citation type="journal article" date="2020" name="Cell">
        <title>Large-Scale Comparative Analyses of Tick Genomes Elucidate Their Genetic Diversity and Vector Capacities.</title>
        <authorList>
            <consortium name="Tick Genome and Microbiome Consortium (TIGMIC)"/>
            <person name="Jia N."/>
            <person name="Wang J."/>
            <person name="Shi W."/>
            <person name="Du L."/>
            <person name="Sun Y."/>
            <person name="Zhan W."/>
            <person name="Jiang J.F."/>
            <person name="Wang Q."/>
            <person name="Zhang B."/>
            <person name="Ji P."/>
            <person name="Bell-Sakyi L."/>
            <person name="Cui X.M."/>
            <person name="Yuan T.T."/>
            <person name="Jiang B.G."/>
            <person name="Yang W.F."/>
            <person name="Lam T.T."/>
            <person name="Chang Q.C."/>
            <person name="Ding S.J."/>
            <person name="Wang X.J."/>
            <person name="Zhu J.G."/>
            <person name="Ruan X.D."/>
            <person name="Zhao L."/>
            <person name="Wei J.T."/>
            <person name="Ye R.Z."/>
            <person name="Que T.C."/>
            <person name="Du C.H."/>
            <person name="Zhou Y.H."/>
            <person name="Cheng J.X."/>
            <person name="Dai P.F."/>
            <person name="Guo W.B."/>
            <person name="Han X.H."/>
            <person name="Huang E.J."/>
            <person name="Li L.F."/>
            <person name="Wei W."/>
            <person name="Gao Y.C."/>
            <person name="Liu J.Z."/>
            <person name="Shao H.Z."/>
            <person name="Wang X."/>
            <person name="Wang C.C."/>
            <person name="Yang T.C."/>
            <person name="Huo Q.B."/>
            <person name="Li W."/>
            <person name="Chen H.Y."/>
            <person name="Chen S.E."/>
            <person name="Zhou L.G."/>
            <person name="Ni X.B."/>
            <person name="Tian J.H."/>
            <person name="Sheng Y."/>
            <person name="Liu T."/>
            <person name="Pan Y.S."/>
            <person name="Xia L.Y."/>
            <person name="Li J."/>
            <person name="Zhao F."/>
            <person name="Cao W.C."/>
        </authorList>
    </citation>
    <scope>NUCLEOTIDE SEQUENCE</scope>
    <source>
        <strain evidence="1">Rmic-2018</strain>
    </source>
</reference>
<gene>
    <name evidence="1" type="ORF">HPB51_027163</name>
</gene>
<dbReference type="AlphaFoldDB" id="A0A9J6D189"/>
<dbReference type="InterPro" id="IPR032675">
    <property type="entry name" value="LRR_dom_sf"/>
</dbReference>
<protein>
    <submittedName>
        <fullName evidence="1">Uncharacterized protein</fullName>
    </submittedName>
</protein>